<dbReference type="AlphaFoldDB" id="A0A448XQQ8"/>
<keyword evidence="3" id="KW-1185">Reference proteome</keyword>
<name>A0A448XQQ8_9PLAT</name>
<proteinExistence type="predicted"/>
<evidence type="ECO:0000313" key="2">
    <source>
        <dbReference type="EMBL" id="VEL42570.1"/>
    </source>
</evidence>
<feature type="non-terminal residue" evidence="2">
    <location>
        <position position="1"/>
    </location>
</feature>
<accession>A0A448XQQ8</accession>
<gene>
    <name evidence="2" type="ORF">PXEA_LOCUS36010</name>
</gene>
<evidence type="ECO:0000313" key="3">
    <source>
        <dbReference type="Proteomes" id="UP000784294"/>
    </source>
</evidence>
<feature type="region of interest" description="Disordered" evidence="1">
    <location>
        <begin position="190"/>
        <end position="217"/>
    </location>
</feature>
<dbReference type="Proteomes" id="UP000784294">
    <property type="component" value="Unassembled WGS sequence"/>
</dbReference>
<organism evidence="2 3">
    <name type="scientific">Protopolystoma xenopodis</name>
    <dbReference type="NCBI Taxonomy" id="117903"/>
    <lineage>
        <taxon>Eukaryota</taxon>
        <taxon>Metazoa</taxon>
        <taxon>Spiralia</taxon>
        <taxon>Lophotrochozoa</taxon>
        <taxon>Platyhelminthes</taxon>
        <taxon>Monogenea</taxon>
        <taxon>Polyopisthocotylea</taxon>
        <taxon>Polystomatidea</taxon>
        <taxon>Polystomatidae</taxon>
        <taxon>Protopolystoma</taxon>
    </lineage>
</organism>
<comment type="caution">
    <text evidence="2">The sequence shown here is derived from an EMBL/GenBank/DDBJ whole genome shotgun (WGS) entry which is preliminary data.</text>
</comment>
<protein>
    <submittedName>
        <fullName evidence="2">Uncharacterized protein</fullName>
    </submittedName>
</protein>
<dbReference type="EMBL" id="CAAALY010275191">
    <property type="protein sequence ID" value="VEL42570.1"/>
    <property type="molecule type" value="Genomic_DNA"/>
</dbReference>
<sequence length="337" mass="35086">MSRFKGCRLVIGAKSAQSVSSALAYLVRTCLPSCAPLLLSHDPVLLLVCHTPVDHHPPDFPCVIRQLPEIIALIGSNGCWYRPHRSSTFLFCSTAAVDPDPPTGRMGNCIPFQLDGAADLVVRSPRLLAGDLRGPGSPVGGRLERVDTEPSVLICRSAAIAISTPLVDPAGSDSHGPRTPRVFVRKLLEPKSDGPSSADDEAWPAGTPCPWTKEASPEARELGFAHLGSPTSTVYSPTLPGNCTSPARLVMPPTEAGLGHPTAAGSSCLGAQISGPVAGQEDSGFSSGSILASWPRTAHAVPAGLTPHEESPILELTTSLTDLVAPGNLQSSRPDAT</sequence>
<evidence type="ECO:0000256" key="1">
    <source>
        <dbReference type="SAM" id="MobiDB-lite"/>
    </source>
</evidence>
<reference evidence="2" key="1">
    <citation type="submission" date="2018-11" db="EMBL/GenBank/DDBJ databases">
        <authorList>
            <consortium name="Pathogen Informatics"/>
        </authorList>
    </citation>
    <scope>NUCLEOTIDE SEQUENCE</scope>
</reference>